<dbReference type="GO" id="GO:0005509">
    <property type="term" value="F:calcium ion binding"/>
    <property type="evidence" value="ECO:0007669"/>
    <property type="project" value="InterPro"/>
</dbReference>
<evidence type="ECO:0000256" key="1">
    <source>
        <dbReference type="ARBA" id="ARBA00022837"/>
    </source>
</evidence>
<evidence type="ECO:0000313" key="4">
    <source>
        <dbReference type="Proteomes" id="UP000596742"/>
    </source>
</evidence>
<dbReference type="Gene3D" id="1.10.238.10">
    <property type="entry name" value="EF-hand"/>
    <property type="match status" value="1"/>
</dbReference>
<dbReference type="Proteomes" id="UP000596742">
    <property type="component" value="Unassembled WGS sequence"/>
</dbReference>
<dbReference type="InterPro" id="IPR018247">
    <property type="entry name" value="EF_Hand_1_Ca_BS"/>
</dbReference>
<dbReference type="InterPro" id="IPR002048">
    <property type="entry name" value="EF_hand_dom"/>
</dbReference>
<keyword evidence="1" id="KW-0106">Calcium</keyword>
<dbReference type="PROSITE" id="PS00018">
    <property type="entry name" value="EF_HAND_1"/>
    <property type="match status" value="1"/>
</dbReference>
<name>A0A8B6BV43_MYTGA</name>
<feature type="domain" description="EF-hand" evidence="2">
    <location>
        <begin position="18"/>
        <end position="50"/>
    </location>
</feature>
<comment type="caution">
    <text evidence="3">The sequence shown here is derived from an EMBL/GenBank/DDBJ whole genome shotgun (WGS) entry which is preliminary data.</text>
</comment>
<dbReference type="AlphaFoldDB" id="A0A8B6BV43"/>
<dbReference type="EMBL" id="UYJE01000686">
    <property type="protein sequence ID" value="VDH95371.1"/>
    <property type="molecule type" value="Genomic_DNA"/>
</dbReference>
<dbReference type="InterPro" id="IPR011992">
    <property type="entry name" value="EF-hand-dom_pair"/>
</dbReference>
<dbReference type="OrthoDB" id="6188229at2759"/>
<sequence>VSKYLQTKGLGMEPDSDDFKRIVQSFFDSYDKNKDKAITVDEFAPKKDEL</sequence>
<evidence type="ECO:0000313" key="3">
    <source>
        <dbReference type="EMBL" id="VDH95371.1"/>
    </source>
</evidence>
<feature type="non-terminal residue" evidence="3">
    <location>
        <position position="1"/>
    </location>
</feature>
<gene>
    <name evidence="3" type="ORF">MGAL_10B088709</name>
</gene>
<organism evidence="3 4">
    <name type="scientific">Mytilus galloprovincialis</name>
    <name type="common">Mediterranean mussel</name>
    <dbReference type="NCBI Taxonomy" id="29158"/>
    <lineage>
        <taxon>Eukaryota</taxon>
        <taxon>Metazoa</taxon>
        <taxon>Spiralia</taxon>
        <taxon>Lophotrochozoa</taxon>
        <taxon>Mollusca</taxon>
        <taxon>Bivalvia</taxon>
        <taxon>Autobranchia</taxon>
        <taxon>Pteriomorphia</taxon>
        <taxon>Mytilida</taxon>
        <taxon>Mytiloidea</taxon>
        <taxon>Mytilidae</taxon>
        <taxon>Mytilinae</taxon>
        <taxon>Mytilus</taxon>
    </lineage>
</organism>
<dbReference type="PROSITE" id="PS50222">
    <property type="entry name" value="EF_HAND_2"/>
    <property type="match status" value="1"/>
</dbReference>
<reference evidence="3" key="1">
    <citation type="submission" date="2018-11" db="EMBL/GenBank/DDBJ databases">
        <authorList>
            <person name="Alioto T."/>
            <person name="Alioto T."/>
        </authorList>
    </citation>
    <scope>NUCLEOTIDE SEQUENCE</scope>
</reference>
<proteinExistence type="predicted"/>
<evidence type="ECO:0000259" key="2">
    <source>
        <dbReference type="PROSITE" id="PS50222"/>
    </source>
</evidence>
<dbReference type="SUPFAM" id="SSF47473">
    <property type="entry name" value="EF-hand"/>
    <property type="match status" value="1"/>
</dbReference>
<keyword evidence="4" id="KW-1185">Reference proteome</keyword>
<protein>
    <recommendedName>
        <fullName evidence="2">EF-hand domain-containing protein</fullName>
    </recommendedName>
</protein>
<accession>A0A8B6BV43</accession>